<sequence>MTQPSFSRQLPRRDGKVMLLAIRWPFGRAIWGIFHMFRALPPLAAALLSLGACGVLPPPPPSAQLPYDATVGAGDPIRAAAATTSYSFSHQETLAGQPAAAARALAQMEFLAADLPTNPRFPNMPPELPSQLAEARAEWRQALGVPRDLPPQPVIDSLYAAARALNAGQPAANAAATLPANVFTQGGEATLTRLAALPPLPQTGVAATTSAEVLRRSMDGDRRGRL</sequence>
<proteinExistence type="predicted"/>
<reference evidence="1 2" key="1">
    <citation type="submission" date="2021-12" db="EMBL/GenBank/DDBJ databases">
        <title>Siccirubricoccus leaddurans sp. nov., a high concentration Zn2+ tolerance bacterium.</title>
        <authorList>
            <person name="Cao Y."/>
        </authorList>
    </citation>
    <scope>NUCLEOTIDE SEQUENCE [LARGE SCALE GENOMIC DNA]</scope>
    <source>
        <strain evidence="1 2">KC 17139</strain>
    </source>
</reference>
<dbReference type="RefSeq" id="WP_252954343.1">
    <property type="nucleotide sequence ID" value="NZ_JAFIRR010000101.1"/>
</dbReference>
<evidence type="ECO:0000313" key="1">
    <source>
        <dbReference type="EMBL" id="MCO6417708.1"/>
    </source>
</evidence>
<gene>
    <name evidence="1" type="ORF">JYK14_16285</name>
</gene>
<name>A0ABT1D706_9PROT</name>
<dbReference type="EMBL" id="JAFIRR010000101">
    <property type="protein sequence ID" value="MCO6417708.1"/>
    <property type="molecule type" value="Genomic_DNA"/>
</dbReference>
<comment type="caution">
    <text evidence="1">The sequence shown here is derived from an EMBL/GenBank/DDBJ whole genome shotgun (WGS) entry which is preliminary data.</text>
</comment>
<keyword evidence="2" id="KW-1185">Reference proteome</keyword>
<protein>
    <submittedName>
        <fullName evidence="1">Uncharacterized protein</fullName>
    </submittedName>
</protein>
<evidence type="ECO:0000313" key="2">
    <source>
        <dbReference type="Proteomes" id="UP001523392"/>
    </source>
</evidence>
<organism evidence="1 2">
    <name type="scientific">Siccirubricoccus soli</name>
    <dbReference type="NCBI Taxonomy" id="2899147"/>
    <lineage>
        <taxon>Bacteria</taxon>
        <taxon>Pseudomonadati</taxon>
        <taxon>Pseudomonadota</taxon>
        <taxon>Alphaproteobacteria</taxon>
        <taxon>Acetobacterales</taxon>
        <taxon>Roseomonadaceae</taxon>
        <taxon>Siccirubricoccus</taxon>
    </lineage>
</organism>
<dbReference type="Proteomes" id="UP001523392">
    <property type="component" value="Unassembled WGS sequence"/>
</dbReference>
<accession>A0ABT1D706</accession>